<name>A0ABX9C3B9_9BURK</name>
<dbReference type="EMBL" id="JUGD01000012">
    <property type="protein sequence ID" value="RAM64725.1"/>
    <property type="molecule type" value="Genomic_DNA"/>
</dbReference>
<comment type="caution">
    <text evidence="1">The sequence shown here is derived from an EMBL/GenBank/DDBJ whole genome shotgun (WGS) entry which is preliminary data.</text>
</comment>
<proteinExistence type="predicted"/>
<keyword evidence="2" id="KW-1185">Reference proteome</keyword>
<sequence>MRGKTLSQFNLPDPTLQISFAASLAEIRSLHLQDALLATVRELEIPAIDLELGDFVPAHCLSLLAGHGLRGEVLFPVPSILRASPNLLGYYRMLYGFSQKEFYTKATGFAPLKALEVRGVMTAKNSALLQEACESLCEAGVLLLAGIGTQQLSLELLSDLTLLTLGPQLRGGANVRRGAAGIRIVFNSIFEIVESHVTNSDINSIELKNAAGRTVLIQFAADPDIIIQEEVSANLRRQLIAIEVKAGRDFSNIHNRLGEAEKSHQKARAEGYAECWTVVNVDKMDLALARQESPSTNRFYKISDLTKATGSDYSDFRDRIISLTGIPT</sequence>
<keyword evidence="1" id="KW-0378">Hydrolase</keyword>
<evidence type="ECO:0000313" key="1">
    <source>
        <dbReference type="EMBL" id="RAM64725.1"/>
    </source>
</evidence>
<keyword evidence="1" id="KW-0255">Endonuclease</keyword>
<gene>
    <name evidence="1" type="ORF">RB24_11065</name>
</gene>
<dbReference type="Pfam" id="PF09571">
    <property type="entry name" value="RE_XcyI"/>
    <property type="match status" value="1"/>
</dbReference>
<dbReference type="GO" id="GO:0004519">
    <property type="term" value="F:endonuclease activity"/>
    <property type="evidence" value="ECO:0007669"/>
    <property type="project" value="UniProtKB-KW"/>
</dbReference>
<keyword evidence="1" id="KW-0540">Nuclease</keyword>
<protein>
    <submittedName>
        <fullName evidence="1">Restriction endonuclease Cfr9I</fullName>
    </submittedName>
</protein>
<dbReference type="InterPro" id="IPR019071">
    <property type="entry name" value="Restrct_endonuc_II_XcyI"/>
</dbReference>
<dbReference type="Proteomes" id="UP000248631">
    <property type="component" value="Unassembled WGS sequence"/>
</dbReference>
<organism evidence="1 2">
    <name type="scientific">Herbaspirillum rubrisubalbicans</name>
    <dbReference type="NCBI Taxonomy" id="80842"/>
    <lineage>
        <taxon>Bacteria</taxon>
        <taxon>Pseudomonadati</taxon>
        <taxon>Pseudomonadota</taxon>
        <taxon>Betaproteobacteria</taxon>
        <taxon>Burkholderiales</taxon>
        <taxon>Oxalobacteraceae</taxon>
        <taxon>Herbaspirillum</taxon>
    </lineage>
</organism>
<accession>A0ABX9C3B9</accession>
<reference evidence="1 2" key="1">
    <citation type="submission" date="2014-12" db="EMBL/GenBank/DDBJ databases">
        <title>Complete genome sequence of Herbaspirillum rubrisubalbicans Os38.</title>
        <authorList>
            <person name="Chen M."/>
            <person name="An Q."/>
        </authorList>
    </citation>
    <scope>NUCLEOTIDE SEQUENCE [LARGE SCALE GENOMIC DNA]</scope>
    <source>
        <strain evidence="1 2">Os38</strain>
    </source>
</reference>
<evidence type="ECO:0000313" key="2">
    <source>
        <dbReference type="Proteomes" id="UP000248631"/>
    </source>
</evidence>